<keyword evidence="3" id="KW-1185">Reference proteome</keyword>
<dbReference type="Proteomes" id="UP000479710">
    <property type="component" value="Unassembled WGS sequence"/>
</dbReference>
<reference evidence="2 3" key="1">
    <citation type="submission" date="2019-11" db="EMBL/GenBank/DDBJ databases">
        <title>Whole genome sequence of Oryza granulata.</title>
        <authorList>
            <person name="Li W."/>
        </authorList>
    </citation>
    <scope>NUCLEOTIDE SEQUENCE [LARGE SCALE GENOMIC DNA]</scope>
    <source>
        <strain evidence="3">cv. Menghai</strain>
        <tissue evidence="2">Leaf</tissue>
    </source>
</reference>
<evidence type="ECO:0000256" key="1">
    <source>
        <dbReference type="SAM" id="MobiDB-lite"/>
    </source>
</evidence>
<sequence length="130" mass="13078">MSSAAVTGSVAMPQPIWREASLCLTGERIRDDLGGDAAQRAASPLPLATAGAGHRKLSHGKDGSGGAFSFLFRAMEDDGGSGEREVAGQGLYRPAVLGASEGDDSLYDGPTVKGEAEGVDAAGSGEDGQI</sequence>
<proteinExistence type="predicted"/>
<protein>
    <submittedName>
        <fullName evidence="2">Uncharacterized protein</fullName>
    </submittedName>
</protein>
<evidence type="ECO:0000313" key="2">
    <source>
        <dbReference type="EMBL" id="KAF0921470.1"/>
    </source>
</evidence>
<name>A0A6G1E9L5_9ORYZ</name>
<accession>A0A6G1E9L5</accession>
<dbReference type="EMBL" id="SPHZ02000004">
    <property type="protein sequence ID" value="KAF0921470.1"/>
    <property type="molecule type" value="Genomic_DNA"/>
</dbReference>
<dbReference type="AlphaFoldDB" id="A0A6G1E9L5"/>
<organism evidence="2 3">
    <name type="scientific">Oryza meyeriana var. granulata</name>
    <dbReference type="NCBI Taxonomy" id="110450"/>
    <lineage>
        <taxon>Eukaryota</taxon>
        <taxon>Viridiplantae</taxon>
        <taxon>Streptophyta</taxon>
        <taxon>Embryophyta</taxon>
        <taxon>Tracheophyta</taxon>
        <taxon>Spermatophyta</taxon>
        <taxon>Magnoliopsida</taxon>
        <taxon>Liliopsida</taxon>
        <taxon>Poales</taxon>
        <taxon>Poaceae</taxon>
        <taxon>BOP clade</taxon>
        <taxon>Oryzoideae</taxon>
        <taxon>Oryzeae</taxon>
        <taxon>Oryzinae</taxon>
        <taxon>Oryza</taxon>
        <taxon>Oryza meyeriana</taxon>
    </lineage>
</organism>
<comment type="caution">
    <text evidence="2">The sequence shown here is derived from an EMBL/GenBank/DDBJ whole genome shotgun (WGS) entry which is preliminary data.</text>
</comment>
<gene>
    <name evidence="2" type="ORF">E2562_007010</name>
</gene>
<evidence type="ECO:0000313" key="3">
    <source>
        <dbReference type="Proteomes" id="UP000479710"/>
    </source>
</evidence>
<feature type="region of interest" description="Disordered" evidence="1">
    <location>
        <begin position="99"/>
        <end position="130"/>
    </location>
</feature>